<protein>
    <recommendedName>
        <fullName evidence="1">Integrase core domain-containing protein</fullName>
    </recommendedName>
</protein>
<keyword evidence="3" id="KW-1185">Reference proteome</keyword>
<dbReference type="PANTHER" id="PTHR46791">
    <property type="entry name" value="EXPRESSED PROTEIN"/>
    <property type="match status" value="1"/>
</dbReference>
<comment type="caution">
    <text evidence="2">The sequence shown here is derived from an EMBL/GenBank/DDBJ whole genome shotgun (WGS) entry which is preliminary data.</text>
</comment>
<dbReference type="AlphaFoldDB" id="A0AAD7CZK4"/>
<proteinExistence type="predicted"/>
<sequence length="163" mass="19170">MERLLIQHWGVDHCAYLRGRSLHNVRIERLWRDVRKDSLESYRQIFTYLGNTGLLDMENEIHRSCLFLVFQPRIQASLDRTRDAWNHHKAPLPPITEQHGEPEIVSQEPVGIDAEREAGICVNDDDELREVQELMPDFDFGRNDENWGIDVYCEAVLLLKSRM</sequence>
<dbReference type="Proteomes" id="UP001221757">
    <property type="component" value="Unassembled WGS sequence"/>
</dbReference>
<dbReference type="PANTHER" id="PTHR46791:SF5">
    <property type="entry name" value="CLR5 DOMAIN-CONTAINING PROTEIN-RELATED"/>
    <property type="match status" value="1"/>
</dbReference>
<evidence type="ECO:0000313" key="2">
    <source>
        <dbReference type="EMBL" id="KAJ7669797.1"/>
    </source>
</evidence>
<evidence type="ECO:0000259" key="1">
    <source>
        <dbReference type="Pfam" id="PF24764"/>
    </source>
</evidence>
<dbReference type="InterPro" id="IPR058913">
    <property type="entry name" value="Integrase_dom_put"/>
</dbReference>
<reference evidence="2" key="1">
    <citation type="submission" date="2023-03" db="EMBL/GenBank/DDBJ databases">
        <title>Massive genome expansion in bonnet fungi (Mycena s.s.) driven by repeated elements and novel gene families across ecological guilds.</title>
        <authorList>
            <consortium name="Lawrence Berkeley National Laboratory"/>
            <person name="Harder C.B."/>
            <person name="Miyauchi S."/>
            <person name="Viragh M."/>
            <person name="Kuo A."/>
            <person name="Thoen E."/>
            <person name="Andreopoulos B."/>
            <person name="Lu D."/>
            <person name="Skrede I."/>
            <person name="Drula E."/>
            <person name="Henrissat B."/>
            <person name="Morin E."/>
            <person name="Kohler A."/>
            <person name="Barry K."/>
            <person name="LaButti K."/>
            <person name="Morin E."/>
            <person name="Salamov A."/>
            <person name="Lipzen A."/>
            <person name="Mereny Z."/>
            <person name="Hegedus B."/>
            <person name="Baldrian P."/>
            <person name="Stursova M."/>
            <person name="Weitz H."/>
            <person name="Taylor A."/>
            <person name="Grigoriev I.V."/>
            <person name="Nagy L.G."/>
            <person name="Martin F."/>
            <person name="Kauserud H."/>
        </authorList>
    </citation>
    <scope>NUCLEOTIDE SEQUENCE</scope>
    <source>
        <strain evidence="2">CBHHK067</strain>
    </source>
</reference>
<evidence type="ECO:0000313" key="3">
    <source>
        <dbReference type="Proteomes" id="UP001221757"/>
    </source>
</evidence>
<dbReference type="EMBL" id="JARKIE010000184">
    <property type="protein sequence ID" value="KAJ7669797.1"/>
    <property type="molecule type" value="Genomic_DNA"/>
</dbReference>
<gene>
    <name evidence="2" type="ORF">B0H17DRAFT_1086436</name>
</gene>
<dbReference type="Pfam" id="PF24764">
    <property type="entry name" value="rva_4"/>
    <property type="match status" value="1"/>
</dbReference>
<name>A0AAD7CZK4_MYCRO</name>
<feature type="domain" description="Integrase core" evidence="1">
    <location>
        <begin position="8"/>
        <end position="90"/>
    </location>
</feature>
<organism evidence="2 3">
    <name type="scientific">Mycena rosella</name>
    <name type="common">Pink bonnet</name>
    <name type="synonym">Agaricus rosellus</name>
    <dbReference type="NCBI Taxonomy" id="1033263"/>
    <lineage>
        <taxon>Eukaryota</taxon>
        <taxon>Fungi</taxon>
        <taxon>Dikarya</taxon>
        <taxon>Basidiomycota</taxon>
        <taxon>Agaricomycotina</taxon>
        <taxon>Agaricomycetes</taxon>
        <taxon>Agaricomycetidae</taxon>
        <taxon>Agaricales</taxon>
        <taxon>Marasmiineae</taxon>
        <taxon>Mycenaceae</taxon>
        <taxon>Mycena</taxon>
    </lineage>
</organism>
<accession>A0AAD7CZK4</accession>